<comment type="caution">
    <text evidence="5">The sequence shown here is derived from an EMBL/GenBank/DDBJ whole genome shotgun (WGS) entry which is preliminary data.</text>
</comment>
<dbReference type="GO" id="GO:0008810">
    <property type="term" value="F:cellulase activity"/>
    <property type="evidence" value="ECO:0007669"/>
    <property type="project" value="UniProtKB-EC"/>
</dbReference>
<accession>A0A0W0WDY0</accession>
<sequence>MLIKNALLVCLKDRWKIWQNSISIVFIVFLLPQWSLAANLTNHISGVGPENKIKPYICIQDGSGKITYALAPGQSVDGNKMSGNKYYVGATLRFDGCSMSNAYLGYIGFNLNSNGNNDIDTYSPPDGIHVAYEKGAIDSKGVVTGKINYTQIKANSNIHHAKAGKYWEFTGFNLSGLEFSKSIDPFVIPNLSEQDAETASSDLNEVNAFIQKGANTIRVPVRWGYLQLEGPGKGPIYKDYYEHYVRPLLQSLTQAKVHTIVDLHAYMRYSQFGSQYAGCGMDGPCPDGMLITDSKAYQDIWSKLYELIQNDPAIDKNYILLDLVNEPVEVPDDKVFTIQVDVVKMLRKKGFKGYILVEGNSWSGLHSWTTYEWQGGDGQSFTNATLFTRENFNKAGINDLSKILINVHQYLDSDFSGTKNECQQDMTTTGPEGFNLLAFTDYLEQNQLKAIVTEFGAGTHAESCTPALAFFMDYLKDHSAQGKNTGFMGWTIWSVGHGWGGYNLRVTADSYQEKILEQYS</sequence>
<organism evidence="5 6">
    <name type="scientific">Legionella israelensis</name>
    <dbReference type="NCBI Taxonomy" id="454"/>
    <lineage>
        <taxon>Bacteria</taxon>
        <taxon>Pseudomonadati</taxon>
        <taxon>Pseudomonadota</taxon>
        <taxon>Gammaproteobacteria</taxon>
        <taxon>Legionellales</taxon>
        <taxon>Legionellaceae</taxon>
        <taxon>Legionella</taxon>
    </lineage>
</organism>
<dbReference type="OrthoDB" id="6769681at2"/>
<comment type="similarity">
    <text evidence="3">Belongs to the glycosyl hydrolase 5 (cellulase A) family.</text>
</comment>
<dbReference type="PANTHER" id="PTHR34142:SF1">
    <property type="entry name" value="GLYCOSIDE HYDROLASE FAMILY 5 DOMAIN-CONTAINING PROTEIN"/>
    <property type="match status" value="1"/>
</dbReference>
<dbReference type="Gene3D" id="3.20.20.80">
    <property type="entry name" value="Glycosidases"/>
    <property type="match status" value="1"/>
</dbReference>
<dbReference type="InterPro" id="IPR017853">
    <property type="entry name" value="GH"/>
</dbReference>
<dbReference type="EMBL" id="LNYH01000029">
    <property type="protein sequence ID" value="KTD30573.1"/>
    <property type="molecule type" value="Genomic_DNA"/>
</dbReference>
<dbReference type="SUPFAM" id="SSF51445">
    <property type="entry name" value="(Trans)glycosidases"/>
    <property type="match status" value="1"/>
</dbReference>
<protein>
    <submittedName>
        <fullName evidence="5">Endoglucanase</fullName>
        <ecNumber evidence="5">3.2.1.4</ecNumber>
    </submittedName>
</protein>
<evidence type="ECO:0000256" key="3">
    <source>
        <dbReference type="RuleBase" id="RU361153"/>
    </source>
</evidence>
<evidence type="ECO:0000256" key="1">
    <source>
        <dbReference type="ARBA" id="ARBA00022801"/>
    </source>
</evidence>
<dbReference type="AlphaFoldDB" id="A0A0W0WDY0"/>
<evidence type="ECO:0000313" key="5">
    <source>
        <dbReference type="EMBL" id="KTD30573.1"/>
    </source>
</evidence>
<dbReference type="Proteomes" id="UP000054761">
    <property type="component" value="Unassembled WGS sequence"/>
</dbReference>
<feature type="domain" description="Glycoside hydrolase family 5" evidence="4">
    <location>
        <begin position="208"/>
        <end position="494"/>
    </location>
</feature>
<dbReference type="STRING" id="454.Lisr_0709"/>
<evidence type="ECO:0000259" key="4">
    <source>
        <dbReference type="Pfam" id="PF00150"/>
    </source>
</evidence>
<keyword evidence="2 3" id="KW-0326">Glycosidase</keyword>
<dbReference type="GO" id="GO:0009251">
    <property type="term" value="P:glucan catabolic process"/>
    <property type="evidence" value="ECO:0007669"/>
    <property type="project" value="TreeGrafter"/>
</dbReference>
<dbReference type="RefSeq" id="WP_058501086.1">
    <property type="nucleotide sequence ID" value="NZ_CAAAJA010000109.1"/>
</dbReference>
<gene>
    <name evidence="5" type="primary">egl</name>
    <name evidence="5" type="ORF">Lisr_0709</name>
</gene>
<evidence type="ECO:0000256" key="2">
    <source>
        <dbReference type="ARBA" id="ARBA00023295"/>
    </source>
</evidence>
<dbReference type="Pfam" id="PF00150">
    <property type="entry name" value="Cellulase"/>
    <property type="match status" value="1"/>
</dbReference>
<keyword evidence="6" id="KW-1185">Reference proteome</keyword>
<name>A0A0W0WDY0_9GAMM</name>
<reference evidence="5 6" key="1">
    <citation type="submission" date="2015-11" db="EMBL/GenBank/DDBJ databases">
        <title>Genomic analysis of 38 Legionella species identifies large and diverse effector repertoires.</title>
        <authorList>
            <person name="Burstein D."/>
            <person name="Amaro F."/>
            <person name="Zusman T."/>
            <person name="Lifshitz Z."/>
            <person name="Cohen O."/>
            <person name="Gilbert J.A."/>
            <person name="Pupko T."/>
            <person name="Shuman H.A."/>
            <person name="Segal G."/>
        </authorList>
    </citation>
    <scope>NUCLEOTIDE SEQUENCE [LARGE SCALE GENOMIC DNA]</scope>
    <source>
        <strain evidence="5 6">Bercovier 4</strain>
    </source>
</reference>
<dbReference type="PATRIC" id="fig|454.4.peg.760"/>
<dbReference type="EC" id="3.2.1.4" evidence="5"/>
<dbReference type="PANTHER" id="PTHR34142">
    <property type="entry name" value="ENDO-BETA-1,4-GLUCANASE A"/>
    <property type="match status" value="1"/>
</dbReference>
<keyword evidence="1 3" id="KW-0378">Hydrolase</keyword>
<dbReference type="InterPro" id="IPR001547">
    <property type="entry name" value="Glyco_hydro_5"/>
</dbReference>
<evidence type="ECO:0000313" key="6">
    <source>
        <dbReference type="Proteomes" id="UP000054761"/>
    </source>
</evidence>
<proteinExistence type="inferred from homology"/>